<dbReference type="Proteomes" id="UP001221898">
    <property type="component" value="Unassembled WGS sequence"/>
</dbReference>
<accession>A0AAD7RRS8</accession>
<reference evidence="2" key="1">
    <citation type="journal article" date="2023" name="Science">
        <title>Genome structures resolve the early diversification of teleost fishes.</title>
        <authorList>
            <person name="Parey E."/>
            <person name="Louis A."/>
            <person name="Montfort J."/>
            <person name="Bouchez O."/>
            <person name="Roques C."/>
            <person name="Iampietro C."/>
            <person name="Lluch J."/>
            <person name="Castinel A."/>
            <person name="Donnadieu C."/>
            <person name="Desvignes T."/>
            <person name="Floi Bucao C."/>
            <person name="Jouanno E."/>
            <person name="Wen M."/>
            <person name="Mejri S."/>
            <person name="Dirks R."/>
            <person name="Jansen H."/>
            <person name="Henkel C."/>
            <person name="Chen W.J."/>
            <person name="Zahm M."/>
            <person name="Cabau C."/>
            <person name="Klopp C."/>
            <person name="Thompson A.W."/>
            <person name="Robinson-Rechavi M."/>
            <person name="Braasch I."/>
            <person name="Lecointre G."/>
            <person name="Bobe J."/>
            <person name="Postlethwait J.H."/>
            <person name="Berthelot C."/>
            <person name="Roest Crollius H."/>
            <person name="Guiguen Y."/>
        </authorList>
    </citation>
    <scope>NUCLEOTIDE SEQUENCE</scope>
    <source>
        <strain evidence="2">NC1722</strain>
    </source>
</reference>
<sequence length="77" mass="8064">MEKFAGRTDSSEKGGAGGVRGEGRPQVGESFGTRGGEGDPGKDAEGFLGCWDDGKEEEEDKGGHHWSGEACCCRDGR</sequence>
<proteinExistence type="predicted"/>
<dbReference type="EMBL" id="JAINUG010000185">
    <property type="protein sequence ID" value="KAJ8389209.1"/>
    <property type="molecule type" value="Genomic_DNA"/>
</dbReference>
<name>A0AAD7RRS8_9TELE</name>
<feature type="region of interest" description="Disordered" evidence="1">
    <location>
        <begin position="1"/>
        <end position="67"/>
    </location>
</feature>
<evidence type="ECO:0000313" key="3">
    <source>
        <dbReference type="Proteomes" id="UP001221898"/>
    </source>
</evidence>
<evidence type="ECO:0000256" key="1">
    <source>
        <dbReference type="SAM" id="MobiDB-lite"/>
    </source>
</evidence>
<feature type="compositionally biased region" description="Basic and acidic residues" evidence="1">
    <location>
        <begin position="1"/>
        <end position="12"/>
    </location>
</feature>
<feature type="compositionally biased region" description="Basic and acidic residues" evidence="1">
    <location>
        <begin position="36"/>
        <end position="45"/>
    </location>
</feature>
<gene>
    <name evidence="2" type="ORF">AAFF_G00122290</name>
</gene>
<organism evidence="2 3">
    <name type="scientific">Aldrovandia affinis</name>
    <dbReference type="NCBI Taxonomy" id="143900"/>
    <lineage>
        <taxon>Eukaryota</taxon>
        <taxon>Metazoa</taxon>
        <taxon>Chordata</taxon>
        <taxon>Craniata</taxon>
        <taxon>Vertebrata</taxon>
        <taxon>Euteleostomi</taxon>
        <taxon>Actinopterygii</taxon>
        <taxon>Neopterygii</taxon>
        <taxon>Teleostei</taxon>
        <taxon>Notacanthiformes</taxon>
        <taxon>Halosauridae</taxon>
        <taxon>Aldrovandia</taxon>
    </lineage>
</organism>
<evidence type="ECO:0000313" key="2">
    <source>
        <dbReference type="EMBL" id="KAJ8389209.1"/>
    </source>
</evidence>
<protein>
    <submittedName>
        <fullName evidence="2">Uncharacterized protein</fullName>
    </submittedName>
</protein>
<keyword evidence="3" id="KW-1185">Reference proteome</keyword>
<dbReference type="AlphaFoldDB" id="A0AAD7RRS8"/>
<comment type="caution">
    <text evidence="2">The sequence shown here is derived from an EMBL/GenBank/DDBJ whole genome shotgun (WGS) entry which is preliminary data.</text>
</comment>